<dbReference type="InterPro" id="IPR007861">
    <property type="entry name" value="DNA_mismatch_repair_MutS_clamp"/>
</dbReference>
<dbReference type="SUPFAM" id="SSF48334">
    <property type="entry name" value="DNA repair protein MutS, domain III"/>
    <property type="match status" value="1"/>
</dbReference>
<dbReference type="Gene3D" id="3.30.420.110">
    <property type="entry name" value="MutS, connector domain"/>
    <property type="match status" value="1"/>
</dbReference>
<dbReference type="FunFam" id="1.10.1420.10:FF:000001">
    <property type="entry name" value="DNA mismatch repair protein MutS"/>
    <property type="match status" value="1"/>
</dbReference>
<dbReference type="HAMAP" id="MF_00096">
    <property type="entry name" value="MutS"/>
    <property type="match status" value="1"/>
</dbReference>
<dbReference type="CDD" id="cd03284">
    <property type="entry name" value="ABC_MutS1"/>
    <property type="match status" value="1"/>
</dbReference>
<name>A0A239TID2_9FIRM</name>
<proteinExistence type="inferred from homology"/>
<dbReference type="InterPro" id="IPR036187">
    <property type="entry name" value="DNA_mismatch_repair_MutS_sf"/>
</dbReference>
<keyword evidence="7 9" id="KW-0234">DNA repair</keyword>
<dbReference type="Pfam" id="PF05190">
    <property type="entry name" value="MutS_IV"/>
    <property type="match status" value="1"/>
</dbReference>
<dbReference type="PANTHER" id="PTHR11361">
    <property type="entry name" value="DNA MISMATCH REPAIR PROTEIN MUTS FAMILY MEMBER"/>
    <property type="match status" value="1"/>
</dbReference>
<dbReference type="InterPro" id="IPR007695">
    <property type="entry name" value="DNA_mismatch_repair_MutS-lik_N"/>
</dbReference>
<evidence type="ECO:0000256" key="1">
    <source>
        <dbReference type="ARBA" id="ARBA00006271"/>
    </source>
</evidence>
<dbReference type="GO" id="GO:0030983">
    <property type="term" value="F:mismatched DNA binding"/>
    <property type="evidence" value="ECO:0007669"/>
    <property type="project" value="InterPro"/>
</dbReference>
<dbReference type="SUPFAM" id="SSF52540">
    <property type="entry name" value="P-loop containing nucleoside triphosphate hydrolases"/>
    <property type="match status" value="1"/>
</dbReference>
<dbReference type="NCBIfam" id="NF003810">
    <property type="entry name" value="PRK05399.1"/>
    <property type="match status" value="1"/>
</dbReference>
<keyword evidence="4 9" id="KW-0227">DNA damage</keyword>
<evidence type="ECO:0000313" key="12">
    <source>
        <dbReference type="EMBL" id="SNU97456.1"/>
    </source>
</evidence>
<dbReference type="GO" id="GO:0005829">
    <property type="term" value="C:cytosol"/>
    <property type="evidence" value="ECO:0007669"/>
    <property type="project" value="TreeGrafter"/>
</dbReference>
<dbReference type="SMART" id="SM00534">
    <property type="entry name" value="MUTSac"/>
    <property type="match status" value="1"/>
</dbReference>
<feature type="domain" description="DNA mismatch repair proteins mutS family" evidence="11">
    <location>
        <begin position="687"/>
        <end position="703"/>
    </location>
</feature>
<dbReference type="EMBL" id="LT906446">
    <property type="protein sequence ID" value="SNU97456.1"/>
    <property type="molecule type" value="Genomic_DNA"/>
</dbReference>
<dbReference type="SUPFAM" id="SSF55271">
    <property type="entry name" value="DNA repair protein MutS, domain I"/>
    <property type="match status" value="1"/>
</dbReference>
<dbReference type="Pfam" id="PF05188">
    <property type="entry name" value="MutS_II"/>
    <property type="match status" value="1"/>
</dbReference>
<evidence type="ECO:0000259" key="11">
    <source>
        <dbReference type="PROSITE" id="PS00486"/>
    </source>
</evidence>
<keyword evidence="6 9" id="KW-0238">DNA-binding</keyword>
<dbReference type="InterPro" id="IPR005748">
    <property type="entry name" value="DNA_mismatch_repair_MutS"/>
</dbReference>
<dbReference type="InterPro" id="IPR017261">
    <property type="entry name" value="DNA_mismatch_repair_MutS/MSH"/>
</dbReference>
<feature type="binding site" evidence="9">
    <location>
        <begin position="613"/>
        <end position="620"/>
    </location>
    <ligand>
        <name>ATP</name>
        <dbReference type="ChEBI" id="CHEBI:30616"/>
    </ligand>
</feature>
<keyword evidence="3 9" id="KW-0547">Nucleotide-binding</keyword>
<comment type="similarity">
    <text evidence="1 9 10">Belongs to the DNA mismatch repair MutS family.</text>
</comment>
<dbReference type="GO" id="GO:0003684">
    <property type="term" value="F:damaged DNA binding"/>
    <property type="evidence" value="ECO:0007669"/>
    <property type="project" value="UniProtKB-UniRule"/>
</dbReference>
<reference evidence="12 13" key="1">
    <citation type="submission" date="2017-06" db="EMBL/GenBank/DDBJ databases">
        <authorList>
            <consortium name="Pathogen Informatics"/>
        </authorList>
    </citation>
    <scope>NUCLEOTIDE SEQUENCE [LARGE SCALE GENOMIC DNA]</scope>
    <source>
        <strain evidence="12 13">NCTC10570</strain>
    </source>
</reference>
<dbReference type="Gene3D" id="1.10.1420.10">
    <property type="match status" value="2"/>
</dbReference>
<dbReference type="RefSeq" id="WP_027889601.1">
    <property type="nucleotide sequence ID" value="NZ_LT906446.1"/>
</dbReference>
<sequence length="895" mass="101781">MKLTPMMQQYQAVKNAHPDQILFFRLGDFYEMFMDDALLVSKELELTLTKRSTAGEGIPMCGVPYHSAEPYINKLVNRGYKVAICEQIGDPKAKGLTKREVIKIVTPGTVMSESALSGNKNNYITLIYEENQQIVLAGADITTGECFYGIYDGADRCQLLLDELYRLMMPELLLIKPFSYEKQLHDFLDLRLSNCLVNELDSVSNNIDDRIIQHFDAQNRPENEMVKKAVATLLDYVHDTVKTDLSHLNRLTYLDASKSLFIDTYTLRNLEITRNLRDGGKKDTLYDVLDFTRTAMGNRLLRKWLEYPLLSKKRINARLDAVENLVNEFSARNNLREIMKDIYDFERLLTRMEIGSANARDMNALKSSLRVLPAVKEQLTKLSASLLQKIDSKIFLYDDLVQLIDRAIVEDPGFSIREGGFIKDGYNAELDEYRNIARNSKRLLQQMEEDEKTKTGIKSLKIGYNKVFGYYIEVRHSSTEKVPDYYTRKQTLANAERYITPQLKEFETKILGAQEKIVQIEYNLFTQIREVLKTKISSIQDTAHEIAILDVLVSLAQAATEYNYIRPKLVDGGVINIKDGRHPLVERILSRDLFVPNDTCLDNAQNEIMIITGPNMAGKSTYMRQTALLTLMAQIGSFIPAREAEICPVDKIFTRIGASDDLVSGQSTFMVEMNEVAHILKYATKDSLVILDEIGRGTSTYDGMSIARAVIEHIRDNIGAKTLFATHYHELTDLEDDVHVKNYCIAVKEKGTEVTFLRRIIRGSADKSYGIHVAKLAGLPNNVIKRAEHILADLEQNDTNINKTSNVDNTNEVEVAPKVTIEKSEPETIEYAQPKADKETHQNKLKFLQVAEMPTLFGVSISVQLKELDLMSMTPLDAMNKLYELQQQAKQEDNL</sequence>
<evidence type="ECO:0000256" key="3">
    <source>
        <dbReference type="ARBA" id="ARBA00022741"/>
    </source>
</evidence>
<dbReference type="Proteomes" id="UP000215383">
    <property type="component" value="Chromosome 1"/>
</dbReference>
<dbReference type="PIRSF" id="PIRSF037677">
    <property type="entry name" value="DNA_mis_repair_Msh6"/>
    <property type="match status" value="1"/>
</dbReference>
<dbReference type="Gene3D" id="3.40.1170.10">
    <property type="entry name" value="DNA repair protein MutS, domain I"/>
    <property type="match status" value="1"/>
</dbReference>
<evidence type="ECO:0000256" key="4">
    <source>
        <dbReference type="ARBA" id="ARBA00022763"/>
    </source>
</evidence>
<protein>
    <recommendedName>
        <fullName evidence="2 9">DNA mismatch repair protein MutS</fullName>
    </recommendedName>
</protein>
<dbReference type="InterPro" id="IPR045076">
    <property type="entry name" value="MutS"/>
</dbReference>
<evidence type="ECO:0000256" key="10">
    <source>
        <dbReference type="RuleBase" id="RU003756"/>
    </source>
</evidence>
<dbReference type="InterPro" id="IPR007696">
    <property type="entry name" value="DNA_mismatch_repair_MutS_core"/>
</dbReference>
<dbReference type="InterPro" id="IPR007860">
    <property type="entry name" value="DNA_mmatch_repair_MutS_con_dom"/>
</dbReference>
<dbReference type="GO" id="GO:0140664">
    <property type="term" value="F:ATP-dependent DNA damage sensor activity"/>
    <property type="evidence" value="ECO:0007669"/>
    <property type="project" value="InterPro"/>
</dbReference>
<dbReference type="AlphaFoldDB" id="A0A239TID2"/>
<dbReference type="GeneID" id="78506784"/>
<evidence type="ECO:0000313" key="13">
    <source>
        <dbReference type="Proteomes" id="UP000215383"/>
    </source>
</evidence>
<dbReference type="Pfam" id="PF05192">
    <property type="entry name" value="MutS_III"/>
    <property type="match status" value="1"/>
</dbReference>
<evidence type="ECO:0000256" key="8">
    <source>
        <dbReference type="ARBA" id="ARBA00024647"/>
    </source>
</evidence>
<dbReference type="FunFam" id="3.40.1170.10:FF:000001">
    <property type="entry name" value="DNA mismatch repair protein MutS"/>
    <property type="match status" value="1"/>
</dbReference>
<dbReference type="SMART" id="SM00533">
    <property type="entry name" value="MUTSd"/>
    <property type="match status" value="1"/>
</dbReference>
<accession>A0A239TID2</accession>
<dbReference type="Pfam" id="PF01624">
    <property type="entry name" value="MutS_I"/>
    <property type="match status" value="1"/>
</dbReference>
<evidence type="ECO:0000256" key="2">
    <source>
        <dbReference type="ARBA" id="ARBA00021982"/>
    </source>
</evidence>
<dbReference type="PANTHER" id="PTHR11361:SF34">
    <property type="entry name" value="DNA MISMATCH REPAIR PROTEIN MSH1, MITOCHONDRIAL"/>
    <property type="match status" value="1"/>
</dbReference>
<dbReference type="InterPro" id="IPR000432">
    <property type="entry name" value="DNA_mismatch_repair_MutS_C"/>
</dbReference>
<dbReference type="GO" id="GO:0006298">
    <property type="term" value="P:mismatch repair"/>
    <property type="evidence" value="ECO:0007669"/>
    <property type="project" value="UniProtKB-UniRule"/>
</dbReference>
<dbReference type="InterPro" id="IPR016151">
    <property type="entry name" value="DNA_mismatch_repair_MutS_N"/>
</dbReference>
<dbReference type="eggNOG" id="COG0249">
    <property type="taxonomic scope" value="Bacteria"/>
</dbReference>
<gene>
    <name evidence="9 12" type="primary">mutS</name>
    <name evidence="12" type="ORF">SAMEA4364220_00759</name>
</gene>
<evidence type="ECO:0000256" key="9">
    <source>
        <dbReference type="HAMAP-Rule" id="MF_00096"/>
    </source>
</evidence>
<dbReference type="FunFam" id="3.40.50.300:FF:000870">
    <property type="entry name" value="MutS protein homolog 4"/>
    <property type="match status" value="1"/>
</dbReference>
<evidence type="ECO:0000256" key="5">
    <source>
        <dbReference type="ARBA" id="ARBA00022840"/>
    </source>
</evidence>
<dbReference type="InterPro" id="IPR036678">
    <property type="entry name" value="MutS_con_dom_sf"/>
</dbReference>
<dbReference type="GO" id="GO:0005524">
    <property type="term" value="F:ATP binding"/>
    <property type="evidence" value="ECO:0007669"/>
    <property type="project" value="UniProtKB-UniRule"/>
</dbReference>
<organism evidence="12 13">
    <name type="scientific">Megamonas hypermegale</name>
    <dbReference type="NCBI Taxonomy" id="158847"/>
    <lineage>
        <taxon>Bacteria</taxon>
        <taxon>Bacillati</taxon>
        <taxon>Bacillota</taxon>
        <taxon>Negativicutes</taxon>
        <taxon>Selenomonadales</taxon>
        <taxon>Selenomonadaceae</taxon>
        <taxon>Megamonas</taxon>
    </lineage>
</organism>
<dbReference type="PROSITE" id="PS00486">
    <property type="entry name" value="DNA_MISMATCH_REPAIR_2"/>
    <property type="match status" value="1"/>
</dbReference>
<dbReference type="Pfam" id="PF00488">
    <property type="entry name" value="MutS_V"/>
    <property type="match status" value="1"/>
</dbReference>
<evidence type="ECO:0000256" key="6">
    <source>
        <dbReference type="ARBA" id="ARBA00023125"/>
    </source>
</evidence>
<keyword evidence="13" id="KW-1185">Reference proteome</keyword>
<dbReference type="SUPFAM" id="SSF53150">
    <property type="entry name" value="DNA repair protein MutS, domain II"/>
    <property type="match status" value="1"/>
</dbReference>
<dbReference type="NCBIfam" id="TIGR01070">
    <property type="entry name" value="mutS1"/>
    <property type="match status" value="1"/>
</dbReference>
<dbReference type="Gene3D" id="3.40.50.300">
    <property type="entry name" value="P-loop containing nucleotide triphosphate hydrolases"/>
    <property type="match status" value="1"/>
</dbReference>
<comment type="function">
    <text evidence="8 9">This protein is involved in the repair of mismatches in DNA. It is possible that it carries out the mismatch recognition step. This protein has a weak ATPase activity.</text>
</comment>
<keyword evidence="5 9" id="KW-0067">ATP-binding</keyword>
<dbReference type="InterPro" id="IPR027417">
    <property type="entry name" value="P-loop_NTPase"/>
</dbReference>
<evidence type="ECO:0000256" key="7">
    <source>
        <dbReference type="ARBA" id="ARBA00023204"/>
    </source>
</evidence>